<keyword evidence="2" id="KW-0812">Transmembrane</keyword>
<keyword evidence="2" id="KW-1133">Transmembrane helix</keyword>
<organism evidence="3 4">
    <name type="scientific">Rhizobium etli (strain ATCC 51251 / DSM 11541 / JCM 21823 / NBRC 15573 / CFN 42)</name>
    <dbReference type="NCBI Taxonomy" id="347834"/>
    <lineage>
        <taxon>Bacteria</taxon>
        <taxon>Pseudomonadati</taxon>
        <taxon>Pseudomonadota</taxon>
        <taxon>Alphaproteobacteria</taxon>
        <taxon>Hyphomicrobiales</taxon>
        <taxon>Rhizobiaceae</taxon>
        <taxon>Rhizobium/Agrobacterium group</taxon>
        <taxon>Rhizobium</taxon>
    </lineage>
</organism>
<evidence type="ECO:0000313" key="4">
    <source>
        <dbReference type="Proteomes" id="UP000001936"/>
    </source>
</evidence>
<keyword evidence="2" id="KW-0472">Membrane</keyword>
<dbReference type="Proteomes" id="UP000001936">
    <property type="component" value="Plasmid p42d"/>
</dbReference>
<geneLocation type="plasmid" evidence="3 4">
    <name>p42d</name>
</geneLocation>
<dbReference type="KEGG" id="ret:RHE_PD00026"/>
<dbReference type="EMBL" id="U80928">
    <property type="protein sequence ID" value="AAM55024.1"/>
    <property type="molecule type" value="Genomic_DNA"/>
</dbReference>
<keyword evidence="3" id="KW-0614">Plasmid</keyword>
<reference evidence="4" key="2">
    <citation type="journal article" date="2006" name="Proc. Natl. Acad. Sci. U.S.A.">
        <title>The partitioned Rhizobium etli genome: genetic and metabolic redundancy in seven interacting replicons.</title>
        <authorList>
            <person name="Gonzalez V."/>
            <person name="Santamaria R.I."/>
            <person name="Bustos P."/>
            <person name="Hernandez-Gonzalez I."/>
            <person name="Medrano-Soto A."/>
            <person name="Moreno-Hagelsieb G."/>
            <person name="Janga S.C."/>
            <person name="Ramirez M.A."/>
            <person name="Jimenez-Jacinto V."/>
            <person name="Collado-Vides J."/>
            <person name="Davila G."/>
        </authorList>
    </citation>
    <scope>NUCLEOTIDE SEQUENCE [LARGE SCALE GENOMIC DNA]</scope>
    <source>
        <strain evidence="4">ATCC 51251 / DSM 11541 / JCM 21823 / NBRC 15573 / CFN 42</strain>
    </source>
</reference>
<dbReference type="HOGENOM" id="CLU_1569434_0_0_5"/>
<reference evidence="4" key="1">
    <citation type="journal article" date="2003" name="Genome Biol.">
        <title>The mosaic structure of the symbiotic plasmid of Rhizobium etli CFN42 and its relation to other symbiotic genome compartments.</title>
        <authorList>
            <person name="Gonzalez V."/>
            <person name="Bustos P."/>
            <person name="Ramirez-Romero M.A."/>
            <person name="Medrano-Soto A."/>
            <person name="Salgado H."/>
            <person name="Hernandez-Gonzalez I."/>
            <person name="Hernandez-Celis J.C."/>
            <person name="Quintero V."/>
            <person name="Moreno-Hagelsieb G."/>
            <person name="Girard L."/>
            <person name="Rodriguez O."/>
            <person name="Flores M."/>
            <person name="Cevallos M.A."/>
            <person name="Collado-Vides J."/>
            <person name="Romero D."/>
            <person name="Davila G."/>
        </authorList>
    </citation>
    <scope>NUCLEOTIDE SEQUENCE [LARGE SCALE GENOMIC DNA]</scope>
    <source>
        <strain evidence="4">ATCC 51251 / DSM 11541 / JCM 21823 / NBRC 15573 / CFN 42</strain>
    </source>
</reference>
<accession>Q8KKV6</accession>
<evidence type="ECO:0000256" key="1">
    <source>
        <dbReference type="SAM" id="MobiDB-lite"/>
    </source>
</evidence>
<keyword evidence="4" id="KW-1185">Reference proteome</keyword>
<feature type="region of interest" description="Disordered" evidence="1">
    <location>
        <begin position="151"/>
        <end position="170"/>
    </location>
</feature>
<evidence type="ECO:0000256" key="2">
    <source>
        <dbReference type="SAM" id="Phobius"/>
    </source>
</evidence>
<dbReference type="AlphaFoldDB" id="Q8KKV6"/>
<feature type="transmembrane region" description="Helical" evidence="2">
    <location>
        <begin position="73"/>
        <end position="91"/>
    </location>
</feature>
<name>Q8KKV6_RHIEC</name>
<gene>
    <name evidence="3" type="ordered locus">RHE_PD00026</name>
</gene>
<sequence>MRDEHLALQDLIVRPRPANGATDSMLSELFGFIWLMGRRHQALVAGLSLALFVIGAAPLELQRRIVNEATEQASYRSLLFLVSLYLAVAVLKGAINSPPTSKEAGWAKKARFGSGRAFCIGPRRRHRNPRSRGLSCRSSLRKRNRWAVSLGPASPSRYSRSASLSPWAVI</sequence>
<proteinExistence type="predicted"/>
<evidence type="ECO:0000313" key="3">
    <source>
        <dbReference type="EMBL" id="AAM55024.1"/>
    </source>
</evidence>
<feature type="compositionally biased region" description="Low complexity" evidence="1">
    <location>
        <begin position="152"/>
        <end position="170"/>
    </location>
</feature>
<feature type="transmembrane region" description="Helical" evidence="2">
    <location>
        <begin position="42"/>
        <end position="61"/>
    </location>
</feature>
<protein>
    <submittedName>
        <fullName evidence="3">Uncharacterized protein</fullName>
    </submittedName>
</protein>